<gene>
    <name evidence="2" type="ORF">MSTO_04780</name>
</gene>
<evidence type="ECO:0000313" key="2">
    <source>
        <dbReference type="EMBL" id="BBY20273.1"/>
    </source>
</evidence>
<dbReference type="EMBL" id="AP022587">
    <property type="protein sequence ID" value="BBY20273.1"/>
    <property type="molecule type" value="Genomic_DNA"/>
</dbReference>
<organism evidence="2 3">
    <name type="scientific">Mycobacterium stomatepiae</name>
    <dbReference type="NCBI Taxonomy" id="470076"/>
    <lineage>
        <taxon>Bacteria</taxon>
        <taxon>Bacillati</taxon>
        <taxon>Actinomycetota</taxon>
        <taxon>Actinomycetes</taxon>
        <taxon>Mycobacteriales</taxon>
        <taxon>Mycobacteriaceae</taxon>
        <taxon>Mycobacterium</taxon>
        <taxon>Mycobacterium simiae complex</taxon>
    </lineage>
</organism>
<dbReference type="Proteomes" id="UP000467130">
    <property type="component" value="Chromosome"/>
</dbReference>
<protein>
    <recommendedName>
        <fullName evidence="1">N-acetyltransferase domain-containing protein</fullName>
    </recommendedName>
</protein>
<evidence type="ECO:0000259" key="1">
    <source>
        <dbReference type="PROSITE" id="PS51186"/>
    </source>
</evidence>
<dbReference type="KEGG" id="msto:MSTO_04780"/>
<dbReference type="GO" id="GO:0016747">
    <property type="term" value="F:acyltransferase activity, transferring groups other than amino-acyl groups"/>
    <property type="evidence" value="ECO:0007669"/>
    <property type="project" value="InterPro"/>
</dbReference>
<dbReference type="PROSITE" id="PS51186">
    <property type="entry name" value="GNAT"/>
    <property type="match status" value="1"/>
</dbReference>
<proteinExistence type="predicted"/>
<accession>A0A7I7Q1T7</accession>
<evidence type="ECO:0000313" key="3">
    <source>
        <dbReference type="Proteomes" id="UP000467130"/>
    </source>
</evidence>
<keyword evidence="3" id="KW-1185">Reference proteome</keyword>
<name>A0A7I7Q1T7_9MYCO</name>
<reference evidence="2 3" key="1">
    <citation type="journal article" date="2019" name="Emerg. Microbes Infect.">
        <title>Comprehensive subspecies identification of 175 nontuberculous mycobacteria species based on 7547 genomic profiles.</title>
        <authorList>
            <person name="Matsumoto Y."/>
            <person name="Kinjo T."/>
            <person name="Motooka D."/>
            <person name="Nabeya D."/>
            <person name="Jung N."/>
            <person name="Uechi K."/>
            <person name="Horii T."/>
            <person name="Iida T."/>
            <person name="Fujita J."/>
            <person name="Nakamura S."/>
        </authorList>
    </citation>
    <scope>NUCLEOTIDE SEQUENCE [LARGE SCALE GENOMIC DNA]</scope>
    <source>
        <strain evidence="2 3">JCM 17783</strain>
    </source>
</reference>
<dbReference type="InterPro" id="IPR016181">
    <property type="entry name" value="Acyl_CoA_acyltransferase"/>
</dbReference>
<sequence length="185" mass="20556">MVNHLAEYSATAELLDGRVVAVRRLGPGDATATLALHQHLSNFDRYFRFFTLNQIDLDELTKKITEPAHDRYALGAFDDDRLIGVAHYVVTRDDPKVAEVAVTVAHEDHSLGVGTALLKHLAHVARGYGIGRFVADVLSENHLMLTLLFDLGWWCKPTNYGAVCRVEVELPDVLDDMRSNANAFS</sequence>
<dbReference type="RefSeq" id="WP_163788411.1">
    <property type="nucleotide sequence ID" value="NZ_AP022587.1"/>
</dbReference>
<dbReference type="AlphaFoldDB" id="A0A7I7Q1T7"/>
<feature type="domain" description="N-acetyltransferase" evidence="1">
    <location>
        <begin position="20"/>
        <end position="185"/>
    </location>
</feature>
<dbReference type="Pfam" id="PF00583">
    <property type="entry name" value="Acetyltransf_1"/>
    <property type="match status" value="1"/>
</dbReference>
<dbReference type="CDD" id="cd04301">
    <property type="entry name" value="NAT_SF"/>
    <property type="match status" value="1"/>
</dbReference>
<dbReference type="SUPFAM" id="SSF55729">
    <property type="entry name" value="Acyl-CoA N-acyltransferases (Nat)"/>
    <property type="match status" value="1"/>
</dbReference>
<dbReference type="Gene3D" id="3.40.630.30">
    <property type="match status" value="1"/>
</dbReference>
<dbReference type="InterPro" id="IPR000182">
    <property type="entry name" value="GNAT_dom"/>
</dbReference>